<name>A0ABQ7GV83_DUNSA</name>
<evidence type="ECO:0008006" key="3">
    <source>
        <dbReference type="Google" id="ProtNLM"/>
    </source>
</evidence>
<accession>A0ABQ7GV83</accession>
<dbReference type="EMBL" id="MU069577">
    <property type="protein sequence ID" value="KAF5838480.1"/>
    <property type="molecule type" value="Genomic_DNA"/>
</dbReference>
<dbReference type="Gene3D" id="3.40.50.1000">
    <property type="entry name" value="HAD superfamily/HAD-like"/>
    <property type="match status" value="1"/>
</dbReference>
<organism evidence="1 2">
    <name type="scientific">Dunaliella salina</name>
    <name type="common">Green alga</name>
    <name type="synonym">Protococcus salinus</name>
    <dbReference type="NCBI Taxonomy" id="3046"/>
    <lineage>
        <taxon>Eukaryota</taxon>
        <taxon>Viridiplantae</taxon>
        <taxon>Chlorophyta</taxon>
        <taxon>core chlorophytes</taxon>
        <taxon>Chlorophyceae</taxon>
        <taxon>CS clade</taxon>
        <taxon>Chlamydomonadales</taxon>
        <taxon>Dunaliellaceae</taxon>
        <taxon>Dunaliella</taxon>
    </lineage>
</organism>
<comment type="caution">
    <text evidence="1">The sequence shown here is derived from an EMBL/GenBank/DDBJ whole genome shotgun (WGS) entry which is preliminary data.</text>
</comment>
<gene>
    <name evidence="1" type="ORF">DUNSADRAFT_2808</name>
</gene>
<protein>
    <recommendedName>
        <fullName evidence="3">Protein-serine/threonine phosphatase</fullName>
    </recommendedName>
</protein>
<keyword evidence="2" id="KW-1185">Reference proteome</keyword>
<sequence length="401" mass="45945">MKPHSRLRSFAFARAGRWSAFLIREHIRPRILQAKAEPRLYGSFKTRAQQDCLARIRLDFQISPAQFLIPIQEKLRRNAKEDDAWKAWYAKVKEDARACFATMQRNELLRHHLFGWGFNCVGLGASWDPYEIAIFPSGETTADAYVMRQGWQADLASTDTKRLKADHKLVLILDMDRTILQCAHPSEVRDLRKLFERREAKSMSDGNVLVPRAYLLDIVRMAYGLDRPPEANPTHAQRYELMFCTGAGYSRATRYLELLREILLGKCQDEMEKRCVEDATELWRLTSVHCGGIVWKPKSVQDVVQTSFLTDEGNRMTVIVDDDPDLWDSKDRKQIVNIDPQQGGASHLTPAAFQKSAGLELKDFLCKVHERLTYPGSSWTVAEVLNAVKSEHVYSRLSLCG</sequence>
<dbReference type="Proteomes" id="UP000815325">
    <property type="component" value="Unassembled WGS sequence"/>
</dbReference>
<evidence type="ECO:0000313" key="1">
    <source>
        <dbReference type="EMBL" id="KAF5838480.1"/>
    </source>
</evidence>
<dbReference type="InterPro" id="IPR023214">
    <property type="entry name" value="HAD_sf"/>
</dbReference>
<reference evidence="1" key="1">
    <citation type="submission" date="2017-08" db="EMBL/GenBank/DDBJ databases">
        <authorList>
            <person name="Polle J.E."/>
            <person name="Barry K."/>
            <person name="Cushman J."/>
            <person name="Schmutz J."/>
            <person name="Tran D."/>
            <person name="Hathwaick L.T."/>
            <person name="Yim W.C."/>
            <person name="Jenkins J."/>
            <person name="Mckie-Krisberg Z.M."/>
            <person name="Prochnik S."/>
            <person name="Lindquist E."/>
            <person name="Dockter R.B."/>
            <person name="Adam C."/>
            <person name="Molina H."/>
            <person name="Bunkerborg J."/>
            <person name="Jin E."/>
            <person name="Buchheim M."/>
            <person name="Magnuson J."/>
        </authorList>
    </citation>
    <scope>NUCLEOTIDE SEQUENCE</scope>
    <source>
        <strain evidence="1">CCAP 19/18</strain>
    </source>
</reference>
<proteinExistence type="predicted"/>
<evidence type="ECO:0000313" key="2">
    <source>
        <dbReference type="Proteomes" id="UP000815325"/>
    </source>
</evidence>